<accession>A0A949X603</accession>
<comment type="caution">
    <text evidence="2">The sequence shown here is derived from an EMBL/GenBank/DDBJ whole genome shotgun (WGS) entry which is preliminary data.</text>
</comment>
<dbReference type="Pfam" id="PF09299">
    <property type="entry name" value="Mu-transpos_C"/>
    <property type="match status" value="1"/>
</dbReference>
<dbReference type="GO" id="GO:0015074">
    <property type="term" value="P:DNA integration"/>
    <property type="evidence" value="ECO:0007669"/>
    <property type="project" value="InterPro"/>
</dbReference>
<name>A0A949X603_9CLOT</name>
<dbReference type="PROSITE" id="PS50994">
    <property type="entry name" value="INTEGRASE"/>
    <property type="match status" value="1"/>
</dbReference>
<feature type="domain" description="Integrase catalytic" evidence="1">
    <location>
        <begin position="253"/>
        <end position="474"/>
    </location>
</feature>
<keyword evidence="3" id="KW-1185">Reference proteome</keyword>
<proteinExistence type="predicted"/>
<dbReference type="RefSeq" id="WP_218323548.1">
    <property type="nucleotide sequence ID" value="NZ_JAEEGC010000178.1"/>
</dbReference>
<dbReference type="EMBL" id="JAEEGC010000178">
    <property type="protein sequence ID" value="MBV7276468.1"/>
    <property type="molecule type" value="Genomic_DNA"/>
</dbReference>
<organism evidence="2 3">
    <name type="scientific">Clostridium thailandense</name>
    <dbReference type="NCBI Taxonomy" id="2794346"/>
    <lineage>
        <taxon>Bacteria</taxon>
        <taxon>Bacillati</taxon>
        <taxon>Bacillota</taxon>
        <taxon>Clostridia</taxon>
        <taxon>Eubacteriales</taxon>
        <taxon>Clostridiaceae</taxon>
        <taxon>Clostridium</taxon>
    </lineage>
</organism>
<evidence type="ECO:0000313" key="3">
    <source>
        <dbReference type="Proteomes" id="UP000694308"/>
    </source>
</evidence>
<dbReference type="Proteomes" id="UP000694308">
    <property type="component" value="Unassembled WGS sequence"/>
</dbReference>
<dbReference type="AlphaFoldDB" id="A0A949X603"/>
<evidence type="ECO:0000259" key="1">
    <source>
        <dbReference type="PROSITE" id="PS50994"/>
    </source>
</evidence>
<protein>
    <submittedName>
        <fullName evidence="2">DDE-type integrase/transposase/recombinase</fullName>
    </submittedName>
</protein>
<reference evidence="2" key="1">
    <citation type="submission" date="2020-12" db="EMBL/GenBank/DDBJ databases">
        <title>Clostridium thailandense sp. nov., a novel acetogenic bacterium isolated from peat land soil in Thailand.</title>
        <authorList>
            <person name="Chaikitkaew S."/>
            <person name="Birkeland N.K."/>
        </authorList>
    </citation>
    <scope>NUCLEOTIDE SEQUENCE</scope>
    <source>
        <strain evidence="2">PL3</strain>
    </source>
</reference>
<gene>
    <name evidence="2" type="ORF">I6U48_26665</name>
</gene>
<dbReference type="InterPro" id="IPR015378">
    <property type="entry name" value="Transposase-like_Mu_C"/>
</dbReference>
<evidence type="ECO:0000313" key="2">
    <source>
        <dbReference type="EMBL" id="MBV7276468.1"/>
    </source>
</evidence>
<sequence length="676" mass="79632">MLFMENMIFKLGNEEYRIVGSDTFRNNIFIIELCDQIRWPQIINQENLEELFIRNEAVEVKTDKFIDIKNVEIKYEIAKKRDFNYEVICYLISNSPEYEIYYKKSRKSIIDRTIEVYGISESSIKRIWCSYLKSGKIMQSLIPKTYKCGGRGKERVHERGGFVVDDKIKRLLKEGINKYYNTKKKNNKKMCYELIIRDFLKSNPNNNIPSLKQFYYWFSRITKDDKRNEITKRYGDRIYQQTARAIIGNSIQDTLGPGELFQIDSTILDVYLVSKMNRNLIIGRGVLYLVVDVYSRMIVGMNVTIEPFNSFEGAKIALINTMTDKVSYCKKYGISIQKEDWVSAVVPTRILSDRGELLSCHIENAIGNLGILIQQTNSYRGDMKGIVEKSFERLHAYIKPFVDGVVENKFNKVERGNVDYRLKANLTLEEITQIVIKYILFYNNNHVLNYYESDGINIENSIPKIPSKLWEYGVKVKKGLLRELPEEIIRINLLHNKEVSVTAKGIRFNKLYYVSKYTLESGFFQKARIEGSYRVRISYNPNDLSEIYYIKEDGISYDKLTLVTYMEHYKGMSEEEITKIFEYEDKLNKKASEKEIHEKIKLFDEMEKITGKAKQEQERVKDKALNKTQRLKHIRENLEEERNYFRKNSSSDSSDINEEMEVFNQIIADEWGEDYE</sequence>
<dbReference type="InterPro" id="IPR001584">
    <property type="entry name" value="Integrase_cat-core"/>
</dbReference>